<dbReference type="Proteomes" id="UP000012073">
    <property type="component" value="Unassembled WGS sequence"/>
</dbReference>
<accession>R7QPX2</accession>
<sequence length="428" mass="47927">MEKHLPNQGRLLAHASDVSPLPPQGLEPNLCTGDNAASVPDTTPPQCLSDQVGEANTQASPQHSLPKDAHHQSSDQQPDKVDHEQVPAPCGSETAAADIEHSPTETPQSPQNPLTEPASPVDLPQSPQLTEIVHTSGPTTPPPDSPPTLPSDPSEDAVCHQCAQLCEENDSLTRRVARLRQRLRDSFEQSQTHGQRLLRAAYQEKIQELSMEHAHRTTEVLNMQKQCFEQELEALESESQAAINSLTRERDAEREARVREEQGYRRERQLALDKTTATMIAVQRKMAQLHARATRLERDNKNLTAALIEKQIMVEVLASAAAAKDVERRRLDLLSRTQEEERNRKDSLIAALQAEVGHLREELVQDQQANNILAAQVEELKGERDGDRQRMEKDLDDCKQQQKKESDRLGRLFTSMIQDFATVQIPHE</sequence>
<protein>
    <submittedName>
        <fullName evidence="3">Uncharacterized protein</fullName>
    </submittedName>
</protein>
<dbReference type="EMBL" id="HG002032">
    <property type="protein sequence ID" value="CDF39440.1"/>
    <property type="molecule type" value="Genomic_DNA"/>
</dbReference>
<keyword evidence="4" id="KW-1185">Reference proteome</keyword>
<feature type="region of interest" description="Disordered" evidence="2">
    <location>
        <begin position="1"/>
        <end position="156"/>
    </location>
</feature>
<feature type="region of interest" description="Disordered" evidence="2">
    <location>
        <begin position="383"/>
        <end position="406"/>
    </location>
</feature>
<evidence type="ECO:0000313" key="4">
    <source>
        <dbReference type="Proteomes" id="UP000012073"/>
    </source>
</evidence>
<dbReference type="OrthoDB" id="5488at2759"/>
<evidence type="ECO:0000313" key="3">
    <source>
        <dbReference type="EMBL" id="CDF39440.1"/>
    </source>
</evidence>
<feature type="compositionally biased region" description="Pro residues" evidence="2">
    <location>
        <begin position="139"/>
        <end position="150"/>
    </location>
</feature>
<feature type="coiled-coil region" evidence="1">
    <location>
        <begin position="279"/>
        <end position="306"/>
    </location>
</feature>
<dbReference type="Gramene" id="CDF39440">
    <property type="protein sequence ID" value="CDF39440"/>
    <property type="gene ID" value="CHC_T00000265001"/>
</dbReference>
<dbReference type="AlphaFoldDB" id="R7QPX2"/>
<feature type="coiled-coil region" evidence="1">
    <location>
        <begin position="218"/>
        <end position="252"/>
    </location>
</feature>
<dbReference type="KEGG" id="ccp:CHC_T00000265001"/>
<dbReference type="RefSeq" id="XP_005719351.1">
    <property type="nucleotide sequence ID" value="XM_005719294.1"/>
</dbReference>
<feature type="compositionally biased region" description="Polar residues" evidence="2">
    <location>
        <begin position="104"/>
        <end position="114"/>
    </location>
</feature>
<feature type="compositionally biased region" description="Polar residues" evidence="2">
    <location>
        <begin position="40"/>
        <end position="63"/>
    </location>
</feature>
<feature type="compositionally biased region" description="Basic and acidic residues" evidence="2">
    <location>
        <begin position="65"/>
        <end position="85"/>
    </location>
</feature>
<gene>
    <name evidence="3" type="ORF">CHC_T00000265001</name>
</gene>
<evidence type="ECO:0000256" key="1">
    <source>
        <dbReference type="SAM" id="Coils"/>
    </source>
</evidence>
<proteinExistence type="predicted"/>
<evidence type="ECO:0000256" key="2">
    <source>
        <dbReference type="SAM" id="MobiDB-lite"/>
    </source>
</evidence>
<reference evidence="4" key="1">
    <citation type="journal article" date="2013" name="Proc. Natl. Acad. Sci. U.S.A.">
        <title>Genome structure and metabolic features in the red seaweed Chondrus crispus shed light on evolution of the Archaeplastida.</title>
        <authorList>
            <person name="Collen J."/>
            <person name="Porcel B."/>
            <person name="Carre W."/>
            <person name="Ball S.G."/>
            <person name="Chaparro C."/>
            <person name="Tonon T."/>
            <person name="Barbeyron T."/>
            <person name="Michel G."/>
            <person name="Noel B."/>
            <person name="Valentin K."/>
            <person name="Elias M."/>
            <person name="Artiguenave F."/>
            <person name="Arun A."/>
            <person name="Aury J.M."/>
            <person name="Barbosa-Neto J.F."/>
            <person name="Bothwell J.H."/>
            <person name="Bouget F.Y."/>
            <person name="Brillet L."/>
            <person name="Cabello-Hurtado F."/>
            <person name="Capella-Gutierrez S."/>
            <person name="Charrier B."/>
            <person name="Cladiere L."/>
            <person name="Cock J.M."/>
            <person name="Coelho S.M."/>
            <person name="Colleoni C."/>
            <person name="Czjzek M."/>
            <person name="Da Silva C."/>
            <person name="Delage L."/>
            <person name="Denoeud F."/>
            <person name="Deschamps P."/>
            <person name="Dittami S.M."/>
            <person name="Gabaldon T."/>
            <person name="Gachon C.M."/>
            <person name="Groisillier A."/>
            <person name="Herve C."/>
            <person name="Jabbari K."/>
            <person name="Katinka M."/>
            <person name="Kloareg B."/>
            <person name="Kowalczyk N."/>
            <person name="Labadie K."/>
            <person name="Leblanc C."/>
            <person name="Lopez P.J."/>
            <person name="McLachlan D.H."/>
            <person name="Meslet-Cladiere L."/>
            <person name="Moustafa A."/>
            <person name="Nehr Z."/>
            <person name="Nyvall Collen P."/>
            <person name="Panaud O."/>
            <person name="Partensky F."/>
            <person name="Poulain J."/>
            <person name="Rensing S.A."/>
            <person name="Rousvoal S."/>
            <person name="Samson G."/>
            <person name="Symeonidi A."/>
            <person name="Weissenbach J."/>
            <person name="Zambounis A."/>
            <person name="Wincker P."/>
            <person name="Boyen C."/>
        </authorList>
    </citation>
    <scope>NUCLEOTIDE SEQUENCE [LARGE SCALE GENOMIC DNA]</scope>
    <source>
        <strain evidence="4">cv. Stackhouse</strain>
    </source>
</reference>
<organism evidence="3 4">
    <name type="scientific">Chondrus crispus</name>
    <name type="common">Carrageen Irish moss</name>
    <name type="synonym">Polymorpha crispa</name>
    <dbReference type="NCBI Taxonomy" id="2769"/>
    <lineage>
        <taxon>Eukaryota</taxon>
        <taxon>Rhodophyta</taxon>
        <taxon>Florideophyceae</taxon>
        <taxon>Rhodymeniophycidae</taxon>
        <taxon>Gigartinales</taxon>
        <taxon>Gigartinaceae</taxon>
        <taxon>Chondrus</taxon>
    </lineage>
</organism>
<keyword evidence="1" id="KW-0175">Coiled coil</keyword>
<name>R7QPX2_CHOCR</name>
<dbReference type="GeneID" id="17327070"/>
<feature type="coiled-coil region" evidence="1">
    <location>
        <begin position="162"/>
        <end position="189"/>
    </location>
</feature>